<keyword evidence="3" id="KW-1185">Reference proteome</keyword>
<feature type="region of interest" description="Disordered" evidence="1">
    <location>
        <begin position="1"/>
        <end position="25"/>
    </location>
</feature>
<dbReference type="AlphaFoldDB" id="A0A0M4F8M6"/>
<proteinExistence type="predicted"/>
<evidence type="ECO:0000313" key="2">
    <source>
        <dbReference type="EMBL" id="ALC48762.1"/>
    </source>
</evidence>
<name>A0A0M4F8M6_DROBS</name>
<evidence type="ECO:0000256" key="1">
    <source>
        <dbReference type="SAM" id="MobiDB-lite"/>
    </source>
</evidence>
<reference evidence="2 3" key="1">
    <citation type="submission" date="2015-08" db="EMBL/GenBank/DDBJ databases">
        <title>Ancestral chromatin configuration constrains chromatin evolution on differentiating sex chromosomes in Drosophila.</title>
        <authorList>
            <person name="Zhou Q."/>
            <person name="Bachtrog D."/>
        </authorList>
    </citation>
    <scope>NUCLEOTIDE SEQUENCE [LARGE SCALE GENOMIC DNA]</scope>
    <source>
        <tissue evidence="2">Whole larvae</tissue>
    </source>
</reference>
<feature type="compositionally biased region" description="Basic and acidic residues" evidence="1">
    <location>
        <begin position="131"/>
        <end position="160"/>
    </location>
</feature>
<gene>
    <name evidence="2" type="ORF">Dbus_chrXg618</name>
</gene>
<feature type="region of interest" description="Disordered" evidence="1">
    <location>
        <begin position="124"/>
        <end position="160"/>
    </location>
</feature>
<sequence length="160" mass="18329">MSENKQPLDLSLTAHGQKQAAKQTMDETIDGAGAAAACQQYYDRLGAKPKRRTFPLTTTGEKPNFSFYRSAKAQHRPLNHWPNNWTSSWQNRRSLPTIVESEADMTENLLKDCAAYFENLKLSEQQQQTKLDAKPLRTRDENMPAAYEKKARLRPKEKTD</sequence>
<organism evidence="2 3">
    <name type="scientific">Drosophila busckii</name>
    <name type="common">Fruit fly</name>
    <dbReference type="NCBI Taxonomy" id="30019"/>
    <lineage>
        <taxon>Eukaryota</taxon>
        <taxon>Metazoa</taxon>
        <taxon>Ecdysozoa</taxon>
        <taxon>Arthropoda</taxon>
        <taxon>Hexapoda</taxon>
        <taxon>Insecta</taxon>
        <taxon>Pterygota</taxon>
        <taxon>Neoptera</taxon>
        <taxon>Endopterygota</taxon>
        <taxon>Diptera</taxon>
        <taxon>Brachycera</taxon>
        <taxon>Muscomorpha</taxon>
        <taxon>Ephydroidea</taxon>
        <taxon>Drosophilidae</taxon>
        <taxon>Drosophila</taxon>
    </lineage>
</organism>
<protein>
    <submittedName>
        <fullName evidence="2">Maker292</fullName>
    </submittedName>
</protein>
<dbReference type="Proteomes" id="UP000494163">
    <property type="component" value="Chromosome X"/>
</dbReference>
<accession>A0A0M4F8M6</accession>
<evidence type="ECO:0000313" key="3">
    <source>
        <dbReference type="Proteomes" id="UP000494163"/>
    </source>
</evidence>
<dbReference type="EMBL" id="CP012528">
    <property type="protein sequence ID" value="ALC48762.1"/>
    <property type="molecule type" value="Genomic_DNA"/>
</dbReference>